<dbReference type="Gene3D" id="3.10.100.10">
    <property type="entry name" value="Mannose-Binding Protein A, subunit A"/>
    <property type="match status" value="1"/>
</dbReference>
<dbReference type="EMBL" id="LIAE01010601">
    <property type="protein sequence ID" value="PAV58071.1"/>
    <property type="molecule type" value="Genomic_DNA"/>
</dbReference>
<dbReference type="Pfam" id="PF00059">
    <property type="entry name" value="Lectin_C"/>
    <property type="match status" value="1"/>
</dbReference>
<dbReference type="STRING" id="2018661.A0A2A2J8X5"/>
<dbReference type="InterPro" id="IPR018378">
    <property type="entry name" value="C-type_lectin_CS"/>
</dbReference>
<reference evidence="3 4" key="1">
    <citation type="journal article" date="2017" name="Curr. Biol.">
        <title>Genome architecture and evolution of a unichromosomal asexual nematode.</title>
        <authorList>
            <person name="Fradin H."/>
            <person name="Zegar C."/>
            <person name="Gutwein M."/>
            <person name="Lucas J."/>
            <person name="Kovtun M."/>
            <person name="Corcoran D."/>
            <person name="Baugh L.R."/>
            <person name="Kiontke K."/>
            <person name="Gunsalus K."/>
            <person name="Fitch D.H."/>
            <person name="Piano F."/>
        </authorList>
    </citation>
    <scope>NUCLEOTIDE SEQUENCE [LARGE SCALE GENOMIC DNA]</scope>
    <source>
        <strain evidence="3">PF1309</strain>
    </source>
</reference>
<dbReference type="OrthoDB" id="5826661at2759"/>
<dbReference type="InterPro" id="IPR016186">
    <property type="entry name" value="C-type_lectin-like/link_sf"/>
</dbReference>
<accession>A0A2A2J8X5</accession>
<dbReference type="CDD" id="cd00037">
    <property type="entry name" value="CLECT"/>
    <property type="match status" value="1"/>
</dbReference>
<gene>
    <name evidence="3" type="ORF">WR25_07916</name>
</gene>
<dbReference type="InterPro" id="IPR001304">
    <property type="entry name" value="C-type_lectin-like"/>
</dbReference>
<dbReference type="Proteomes" id="UP000218231">
    <property type="component" value="Unassembled WGS sequence"/>
</dbReference>
<evidence type="ECO:0000313" key="4">
    <source>
        <dbReference type="Proteomes" id="UP000218231"/>
    </source>
</evidence>
<organism evidence="3 4">
    <name type="scientific">Diploscapter pachys</name>
    <dbReference type="NCBI Taxonomy" id="2018661"/>
    <lineage>
        <taxon>Eukaryota</taxon>
        <taxon>Metazoa</taxon>
        <taxon>Ecdysozoa</taxon>
        <taxon>Nematoda</taxon>
        <taxon>Chromadorea</taxon>
        <taxon>Rhabditida</taxon>
        <taxon>Rhabditina</taxon>
        <taxon>Rhabditomorpha</taxon>
        <taxon>Rhabditoidea</taxon>
        <taxon>Rhabditidae</taxon>
        <taxon>Diploscapter</taxon>
    </lineage>
</organism>
<dbReference type="AlphaFoldDB" id="A0A2A2J8X5"/>
<dbReference type="SUPFAM" id="SSF56436">
    <property type="entry name" value="C-type lectin-like"/>
    <property type="match status" value="1"/>
</dbReference>
<comment type="caution">
    <text evidence="3">The sequence shown here is derived from an EMBL/GenBank/DDBJ whole genome shotgun (WGS) entry which is preliminary data.</text>
</comment>
<dbReference type="PROSITE" id="PS50041">
    <property type="entry name" value="C_TYPE_LECTIN_2"/>
    <property type="match status" value="1"/>
</dbReference>
<evidence type="ECO:0000259" key="2">
    <source>
        <dbReference type="PROSITE" id="PS50041"/>
    </source>
</evidence>
<dbReference type="SMART" id="SM00034">
    <property type="entry name" value="CLECT"/>
    <property type="match status" value="1"/>
</dbReference>
<keyword evidence="4" id="KW-1185">Reference proteome</keyword>
<proteinExistence type="predicted"/>
<feature type="domain" description="C-type lectin" evidence="2">
    <location>
        <begin position="1"/>
        <end position="89"/>
    </location>
</feature>
<name>A0A2A2J8X5_9BILA</name>
<evidence type="ECO:0000256" key="1">
    <source>
        <dbReference type="ARBA" id="ARBA00023157"/>
    </source>
</evidence>
<protein>
    <recommendedName>
        <fullName evidence="2">C-type lectin domain-containing protein</fullName>
    </recommendedName>
</protein>
<dbReference type="PANTHER" id="PTHR22803">
    <property type="entry name" value="MANNOSE, PHOSPHOLIPASE, LECTIN RECEPTOR RELATED"/>
    <property type="match status" value="1"/>
</dbReference>
<dbReference type="InterPro" id="IPR016187">
    <property type="entry name" value="CTDL_fold"/>
</dbReference>
<keyword evidence="1" id="KW-1015">Disulfide bond</keyword>
<sequence length="106" mass="12229">MQGGYLVSILSKDENEFIYDKIKHYDFEYDNKEVYIGLTSLNATSGKYRWVDGSPFKYTNWKKGEPDHPDKRKCVFIEVKGGEWVSGNCITDKLPIICKRPDPDAS</sequence>
<dbReference type="PROSITE" id="PS00615">
    <property type="entry name" value="C_TYPE_LECTIN_1"/>
    <property type="match status" value="1"/>
</dbReference>
<evidence type="ECO:0000313" key="3">
    <source>
        <dbReference type="EMBL" id="PAV58071.1"/>
    </source>
</evidence>
<dbReference type="InterPro" id="IPR050111">
    <property type="entry name" value="C-type_lectin/snaclec_domain"/>
</dbReference>